<feature type="transmembrane region" description="Helical" evidence="1">
    <location>
        <begin position="129"/>
        <end position="151"/>
    </location>
</feature>
<feature type="transmembrane region" description="Helical" evidence="1">
    <location>
        <begin position="103"/>
        <end position="123"/>
    </location>
</feature>
<dbReference type="Proteomes" id="UP001597277">
    <property type="component" value="Unassembled WGS sequence"/>
</dbReference>
<dbReference type="RefSeq" id="WP_388003268.1">
    <property type="nucleotide sequence ID" value="NZ_JBHUEE010000002.1"/>
</dbReference>
<keyword evidence="1" id="KW-0812">Transmembrane</keyword>
<evidence type="ECO:0000313" key="2">
    <source>
        <dbReference type="EMBL" id="MFD1717303.1"/>
    </source>
</evidence>
<feature type="transmembrane region" description="Helical" evidence="1">
    <location>
        <begin position="68"/>
        <end position="91"/>
    </location>
</feature>
<reference evidence="3" key="1">
    <citation type="journal article" date="2019" name="Int. J. Syst. Evol. Microbiol.">
        <title>The Global Catalogue of Microorganisms (GCM) 10K type strain sequencing project: providing services to taxonomists for standard genome sequencing and annotation.</title>
        <authorList>
            <consortium name="The Broad Institute Genomics Platform"/>
            <consortium name="The Broad Institute Genome Sequencing Center for Infectious Disease"/>
            <person name="Wu L."/>
            <person name="Ma J."/>
        </authorList>
    </citation>
    <scope>NUCLEOTIDE SEQUENCE [LARGE SCALE GENOMIC DNA]</scope>
    <source>
        <strain evidence="3">JCM 17130</strain>
    </source>
</reference>
<keyword evidence="1" id="KW-0472">Membrane</keyword>
<proteinExistence type="predicted"/>
<dbReference type="EMBL" id="JBHUEE010000002">
    <property type="protein sequence ID" value="MFD1717303.1"/>
    <property type="molecule type" value="Genomic_DNA"/>
</dbReference>
<evidence type="ECO:0008006" key="4">
    <source>
        <dbReference type="Google" id="ProtNLM"/>
    </source>
</evidence>
<evidence type="ECO:0000256" key="1">
    <source>
        <dbReference type="SAM" id="Phobius"/>
    </source>
</evidence>
<protein>
    <recommendedName>
        <fullName evidence="4">DUF2567 domain-containing protein</fullName>
    </recommendedName>
</protein>
<keyword evidence="1" id="KW-1133">Transmembrane helix</keyword>
<accession>A0ABW4L0Z0</accession>
<sequence length="163" mass="17146">MVVQNPTGTAGTRETRQVVQATQIGASLQVVCLLLPLLDLWVLGTVERHVQAAYPQWGPDNVSADRTAIVVALVAVSVLGLACWLVSMWVARRGRGVRATMTTLFILGTLTLLTVAGMGGGAYDQIVPLWLGLTSLVLPVLPGLAAVVAAWSGRSRAYSPSGK</sequence>
<keyword evidence="3" id="KW-1185">Reference proteome</keyword>
<evidence type="ECO:0000313" key="3">
    <source>
        <dbReference type="Proteomes" id="UP001597277"/>
    </source>
</evidence>
<name>A0ABW4L0Z0_9MICO</name>
<organism evidence="2 3">
    <name type="scientific">Georgenia deserti</name>
    <dbReference type="NCBI Taxonomy" id="2093781"/>
    <lineage>
        <taxon>Bacteria</taxon>
        <taxon>Bacillati</taxon>
        <taxon>Actinomycetota</taxon>
        <taxon>Actinomycetes</taxon>
        <taxon>Micrococcales</taxon>
        <taxon>Bogoriellaceae</taxon>
        <taxon>Georgenia</taxon>
    </lineage>
</organism>
<gene>
    <name evidence="2" type="ORF">ACFSE6_05630</name>
</gene>
<comment type="caution">
    <text evidence="2">The sequence shown here is derived from an EMBL/GenBank/DDBJ whole genome shotgun (WGS) entry which is preliminary data.</text>
</comment>